<feature type="domain" description="Bacterial mobilisation" evidence="1">
    <location>
        <begin position="118"/>
        <end position="152"/>
    </location>
</feature>
<dbReference type="InterPro" id="IPR008687">
    <property type="entry name" value="MobC"/>
</dbReference>
<dbReference type="EMBL" id="KJ009324">
    <property type="protein sequence ID" value="AHZ46826.1"/>
    <property type="molecule type" value="Genomic_DNA"/>
</dbReference>
<geneLocation type="plasmid" evidence="2">
    <name>pPBA</name>
</geneLocation>
<sequence>MEKTLGFKIEATKLAKIDALAQTRGGRGPFMRQLVDAVLRQSGAASEAAPVADREAAGEHRLYLRPTETELAVIRHRAKERRMTPATWAMALVRRHIGIAAPVDRELREELLNCRQALQRIGRNVNQIARAANKMALADNAAEIAGELQKVNDLRAAIGAAVEGIGAATKADLSYWEVSSERL</sequence>
<dbReference type="Pfam" id="PF05713">
    <property type="entry name" value="MobC"/>
    <property type="match status" value="1"/>
</dbReference>
<reference evidence="2" key="1">
    <citation type="journal article" date="2014" name="Appl. Environ. Microbiol.">
        <title>A Novel Angular Dioxygenase Gene Cluster Encoding 3-Phenoxybenzoate 1',2'-Dioxygenase in Sphingobium wenxiniae JZ-1.</title>
        <authorList>
            <person name="Wang C."/>
            <person name="Chen Q."/>
            <person name="Wang R."/>
            <person name="Shi C."/>
            <person name="Yan X."/>
            <person name="He J."/>
            <person name="Hong Q."/>
            <person name="Li S."/>
        </authorList>
    </citation>
    <scope>NUCLEOTIDE SEQUENCE</scope>
    <source>
        <strain evidence="2">JZ-1</strain>
        <plasmid evidence="2">pPBA</plasmid>
    </source>
</reference>
<accession>A0A059U339</accession>
<proteinExistence type="predicted"/>
<dbReference type="RefSeq" id="WP_021223042.1">
    <property type="nucleotide sequence ID" value="NC_025133.1"/>
</dbReference>
<name>A0A059U339_SPHWJ</name>
<evidence type="ECO:0000259" key="1">
    <source>
        <dbReference type="Pfam" id="PF05713"/>
    </source>
</evidence>
<dbReference type="AlphaFoldDB" id="A0A059U339"/>
<keyword evidence="2" id="KW-0614">Plasmid</keyword>
<evidence type="ECO:0000313" key="2">
    <source>
        <dbReference type="EMBL" id="AHZ46826.1"/>
    </source>
</evidence>
<protein>
    <submittedName>
        <fullName evidence="2">Bacterial mobilisation protein</fullName>
    </submittedName>
</protein>
<organism evidence="2">
    <name type="scientific">Sphingobium wenxiniae (strain DSM 21828 / CGMCC 1.7748 / JZ-1)</name>
    <dbReference type="NCBI Taxonomy" id="595605"/>
    <lineage>
        <taxon>Bacteria</taxon>
        <taxon>Pseudomonadati</taxon>
        <taxon>Pseudomonadota</taxon>
        <taxon>Alphaproteobacteria</taxon>
        <taxon>Sphingomonadales</taxon>
        <taxon>Sphingomonadaceae</taxon>
        <taxon>Sphingobium</taxon>
    </lineage>
</organism>